<proteinExistence type="predicted"/>
<dbReference type="SMART" id="SM00345">
    <property type="entry name" value="HTH_GNTR"/>
    <property type="match status" value="1"/>
</dbReference>
<dbReference type="Proteomes" id="UP000321196">
    <property type="component" value="Unassembled WGS sequence"/>
</dbReference>
<evidence type="ECO:0000313" key="6">
    <source>
        <dbReference type="Proteomes" id="UP000321196"/>
    </source>
</evidence>
<name>A0A5C8HPM1_9MICO</name>
<dbReference type="Gene3D" id="1.10.10.10">
    <property type="entry name" value="Winged helix-like DNA-binding domain superfamily/Winged helix DNA-binding domain"/>
    <property type="match status" value="1"/>
</dbReference>
<dbReference type="PANTHER" id="PTHR38445:SF9">
    <property type="entry name" value="HTH-TYPE TRANSCRIPTIONAL REPRESSOR YTRA"/>
    <property type="match status" value="1"/>
</dbReference>
<evidence type="ECO:0000256" key="3">
    <source>
        <dbReference type="ARBA" id="ARBA00023163"/>
    </source>
</evidence>
<evidence type="ECO:0000256" key="2">
    <source>
        <dbReference type="ARBA" id="ARBA00023125"/>
    </source>
</evidence>
<feature type="domain" description="HTH gntR-type" evidence="4">
    <location>
        <begin position="10"/>
        <end position="78"/>
    </location>
</feature>
<evidence type="ECO:0000256" key="1">
    <source>
        <dbReference type="ARBA" id="ARBA00023015"/>
    </source>
</evidence>
<sequence length="123" mass="12930">MFQIDRSSTVAPYEQLRSQIIEAIAAGSLAVDTRLPTVRALADELGTAAGTVARTYRELEEAGVVTTRGRQGTFVSAHGDATEQAVQHAAAAFVAVARSLHVSDEVAIDLVTRALKSSAPPAR</sequence>
<dbReference type="GO" id="GO:0003677">
    <property type="term" value="F:DNA binding"/>
    <property type="evidence" value="ECO:0007669"/>
    <property type="project" value="UniProtKB-KW"/>
</dbReference>
<dbReference type="PROSITE" id="PS50949">
    <property type="entry name" value="HTH_GNTR"/>
    <property type="match status" value="1"/>
</dbReference>
<evidence type="ECO:0000313" key="5">
    <source>
        <dbReference type="EMBL" id="TXK04761.1"/>
    </source>
</evidence>
<gene>
    <name evidence="5" type="ORF">FVP60_08865</name>
</gene>
<keyword evidence="3" id="KW-0804">Transcription</keyword>
<dbReference type="InterPro" id="IPR000524">
    <property type="entry name" value="Tscrpt_reg_HTH_GntR"/>
</dbReference>
<protein>
    <submittedName>
        <fullName evidence="5">GntR family transcriptional regulator</fullName>
    </submittedName>
</protein>
<dbReference type="AlphaFoldDB" id="A0A5C8HPM1"/>
<dbReference type="SUPFAM" id="SSF46785">
    <property type="entry name" value="Winged helix' DNA-binding domain"/>
    <property type="match status" value="1"/>
</dbReference>
<organism evidence="5 6">
    <name type="scientific">Microbacterium mitrae</name>
    <dbReference type="NCBI Taxonomy" id="664640"/>
    <lineage>
        <taxon>Bacteria</taxon>
        <taxon>Bacillati</taxon>
        <taxon>Actinomycetota</taxon>
        <taxon>Actinomycetes</taxon>
        <taxon>Micrococcales</taxon>
        <taxon>Microbacteriaceae</taxon>
        <taxon>Microbacterium</taxon>
    </lineage>
</organism>
<dbReference type="EMBL" id="VRSW01000002">
    <property type="protein sequence ID" value="TXK04761.1"/>
    <property type="molecule type" value="Genomic_DNA"/>
</dbReference>
<keyword evidence="1" id="KW-0805">Transcription regulation</keyword>
<comment type="caution">
    <text evidence="5">The sequence shown here is derived from an EMBL/GenBank/DDBJ whole genome shotgun (WGS) entry which is preliminary data.</text>
</comment>
<dbReference type="PANTHER" id="PTHR38445">
    <property type="entry name" value="HTH-TYPE TRANSCRIPTIONAL REPRESSOR YTRA"/>
    <property type="match status" value="1"/>
</dbReference>
<dbReference type="GO" id="GO:0003700">
    <property type="term" value="F:DNA-binding transcription factor activity"/>
    <property type="evidence" value="ECO:0007669"/>
    <property type="project" value="InterPro"/>
</dbReference>
<keyword evidence="2" id="KW-0238">DNA-binding</keyword>
<dbReference type="InterPro" id="IPR036390">
    <property type="entry name" value="WH_DNA-bd_sf"/>
</dbReference>
<keyword evidence="6" id="KW-1185">Reference proteome</keyword>
<dbReference type="RefSeq" id="WP_147825896.1">
    <property type="nucleotide sequence ID" value="NZ_BAAARG010000002.1"/>
</dbReference>
<accession>A0A5C8HPM1</accession>
<dbReference type="InterPro" id="IPR036388">
    <property type="entry name" value="WH-like_DNA-bd_sf"/>
</dbReference>
<reference evidence="5 6" key="1">
    <citation type="submission" date="2019-08" db="EMBL/GenBank/DDBJ databases">
        <authorList>
            <person name="Dong K."/>
        </authorList>
    </citation>
    <scope>NUCLEOTIDE SEQUENCE [LARGE SCALE GENOMIC DNA]</scope>
    <source>
        <strain evidence="5 6">M4-8</strain>
    </source>
</reference>
<dbReference type="OrthoDB" id="4307011at2"/>
<dbReference type="Pfam" id="PF00392">
    <property type="entry name" value="GntR"/>
    <property type="match status" value="1"/>
</dbReference>
<dbReference type="CDD" id="cd07377">
    <property type="entry name" value="WHTH_GntR"/>
    <property type="match status" value="1"/>
</dbReference>
<evidence type="ECO:0000259" key="4">
    <source>
        <dbReference type="PROSITE" id="PS50949"/>
    </source>
</evidence>